<gene>
    <name evidence="1" type="ORF">IF1G_04679</name>
</gene>
<keyword evidence="2" id="KW-1185">Reference proteome</keyword>
<reference evidence="1 2" key="1">
    <citation type="journal article" date="2019" name="Appl. Microbiol. Biotechnol.">
        <title>Genome sequence of Isaria javanica and comparative genome analysis insights into family S53 peptidase evolution in fungal entomopathogens.</title>
        <authorList>
            <person name="Lin R."/>
            <person name="Zhang X."/>
            <person name="Xin B."/>
            <person name="Zou M."/>
            <person name="Gao Y."/>
            <person name="Qin F."/>
            <person name="Hu Q."/>
            <person name="Xie B."/>
            <person name="Cheng X."/>
        </authorList>
    </citation>
    <scope>NUCLEOTIDE SEQUENCE [LARGE SCALE GENOMIC DNA]</scope>
    <source>
        <strain evidence="1 2">IJ1G</strain>
    </source>
</reference>
<evidence type="ECO:0000313" key="1">
    <source>
        <dbReference type="EMBL" id="TQV96096.1"/>
    </source>
</evidence>
<dbReference type="AlphaFoldDB" id="A0A545V301"/>
<proteinExistence type="predicted"/>
<organism evidence="1 2">
    <name type="scientific">Cordyceps javanica</name>
    <dbReference type="NCBI Taxonomy" id="43265"/>
    <lineage>
        <taxon>Eukaryota</taxon>
        <taxon>Fungi</taxon>
        <taxon>Dikarya</taxon>
        <taxon>Ascomycota</taxon>
        <taxon>Pezizomycotina</taxon>
        <taxon>Sordariomycetes</taxon>
        <taxon>Hypocreomycetidae</taxon>
        <taxon>Hypocreales</taxon>
        <taxon>Cordycipitaceae</taxon>
        <taxon>Cordyceps</taxon>
    </lineage>
</organism>
<comment type="caution">
    <text evidence="1">The sequence shown here is derived from an EMBL/GenBank/DDBJ whole genome shotgun (WGS) entry which is preliminary data.</text>
</comment>
<dbReference type="Proteomes" id="UP000315783">
    <property type="component" value="Unassembled WGS sequence"/>
</dbReference>
<evidence type="ECO:0000313" key="2">
    <source>
        <dbReference type="Proteomes" id="UP000315783"/>
    </source>
</evidence>
<accession>A0A545V301</accession>
<name>A0A545V301_9HYPO</name>
<sequence>MAIDLGSFAVTPPDSAHTYSVPTEYLLTCPSRLHAKRGVLQAFYLRTYLMYLPILIRLRMLPLSTHQLQGPKTCRPCVSPL</sequence>
<dbReference type="EMBL" id="SPUK01000006">
    <property type="protein sequence ID" value="TQV96096.1"/>
    <property type="molecule type" value="Genomic_DNA"/>
</dbReference>
<protein>
    <submittedName>
        <fullName evidence="1">Uncharacterized protein</fullName>
    </submittedName>
</protein>